<keyword evidence="5" id="KW-0067">ATP-binding</keyword>
<dbReference type="Gene3D" id="3.90.228.20">
    <property type="match status" value="2"/>
</dbReference>
<dbReference type="OrthoDB" id="9806325at2"/>
<keyword evidence="9" id="KW-1185">Reference proteome</keyword>
<dbReference type="Gene3D" id="3.40.449.10">
    <property type="entry name" value="Phosphoenolpyruvate Carboxykinase, domain 1"/>
    <property type="match status" value="1"/>
</dbReference>
<keyword evidence="8" id="KW-0808">Transferase</keyword>
<dbReference type="Pfam" id="PF01293">
    <property type="entry name" value="PEPCK_ATP"/>
    <property type="match status" value="1"/>
</dbReference>
<evidence type="ECO:0000313" key="9">
    <source>
        <dbReference type="Proteomes" id="UP000051236"/>
    </source>
</evidence>
<evidence type="ECO:0000256" key="1">
    <source>
        <dbReference type="ARBA" id="ARBA00004742"/>
    </source>
</evidence>
<comment type="caution">
    <text evidence="8">The sequence shown here is derived from an EMBL/GenBank/DDBJ whole genome shotgun (WGS) entry which is preliminary data.</text>
</comment>
<comment type="pathway">
    <text evidence="1">Carbohydrate biosynthesis; gluconeogenesis.</text>
</comment>
<keyword evidence="8" id="KW-0418">Kinase</keyword>
<accession>X0PEK9</accession>
<dbReference type="EMBL" id="AZGA01000070">
    <property type="protein sequence ID" value="KRM32549.1"/>
    <property type="molecule type" value="Genomic_DNA"/>
</dbReference>
<comment type="catalytic activity">
    <reaction evidence="7">
        <text>oxaloacetate + ATP = phosphoenolpyruvate + ADP + CO2</text>
        <dbReference type="Rhea" id="RHEA:18617"/>
        <dbReference type="ChEBI" id="CHEBI:16452"/>
        <dbReference type="ChEBI" id="CHEBI:16526"/>
        <dbReference type="ChEBI" id="CHEBI:30616"/>
        <dbReference type="ChEBI" id="CHEBI:58702"/>
        <dbReference type="ChEBI" id="CHEBI:456216"/>
        <dbReference type="EC" id="4.1.1.49"/>
    </reaction>
</comment>
<dbReference type="InterPro" id="IPR013035">
    <property type="entry name" value="PEP_carboxykinase_C"/>
</dbReference>
<proteinExistence type="inferred from homology"/>
<evidence type="ECO:0000256" key="3">
    <source>
        <dbReference type="ARBA" id="ARBA00012363"/>
    </source>
</evidence>
<dbReference type="PATRIC" id="fig|1423734.3.peg.417"/>
<comment type="similarity">
    <text evidence="2">Belongs to the phosphoenolpyruvate carboxykinase (ATP) family.</text>
</comment>
<dbReference type="eggNOG" id="COG1866">
    <property type="taxonomic scope" value="Bacteria"/>
</dbReference>
<dbReference type="UniPathway" id="UPA00138"/>
<dbReference type="RefSeq" id="WP_035453061.1">
    <property type="nucleotide sequence ID" value="NZ_AZGA01000070.1"/>
</dbReference>
<evidence type="ECO:0000256" key="5">
    <source>
        <dbReference type="ARBA" id="ARBA00022840"/>
    </source>
</evidence>
<dbReference type="SUPFAM" id="SSF68923">
    <property type="entry name" value="PEP carboxykinase N-terminal domain"/>
    <property type="match status" value="1"/>
</dbReference>
<dbReference type="InterPro" id="IPR001272">
    <property type="entry name" value="PEP_carboxykinase_ATP"/>
</dbReference>
<dbReference type="GO" id="GO:0005524">
    <property type="term" value="F:ATP binding"/>
    <property type="evidence" value="ECO:0007669"/>
    <property type="project" value="UniProtKB-KW"/>
</dbReference>
<sequence>MSTIQYFNNDTINAKNKAFSRMKVMVETAFYGQNVTPLQNVSAIYELAKANPDTIVTDMPVKHTDDLGLPSDAKVLVYNHGKIVGRTAKARRILQEETDTDATALLNDLQEAIYQDNRHPFWRSDVLVGLDKNFMVKAHVCIPKGYEHNLYSYVMNFQFLNETYQQIYDNSKQYDEPDIYLYVDPDYHDPKYPDGLALFDREHNVAALLGMRYFGEMKKGTLTLAWSIAHRHGYTACHGGLKSFHFKDQADAVFAMYGLSGSGKSTLTLAKHQNKYDITVLHDDAFVISRADGSSTAMEPAYFDKTNDYTVAGGGLDYCLTVMNDGVTLNEHGQKVLVTEDLRNGNGRMVKSRYITKNRVDYEAQPISALFWIMKDNSLPPVMQVTNPVAAATIGLTLATKHSTAENVSAAEMQQVVIIPYANPFRLYPLVEDYQDFKALFEKRHAQCYILNTSAYLDQDIPKELTLGAVEDIVDQKAKFKPFLDIPGLSYLPYANYPIPNGEEYKQLLQQRFQQRLAYVTHHNETRKHALPDECTQFLTQVIKTLK</sequence>
<protein>
    <recommendedName>
        <fullName evidence="3">phosphoenolpyruvate carboxykinase (ATP)</fullName>
        <ecNumber evidence="3">4.1.1.49</ecNumber>
    </recommendedName>
</protein>
<reference evidence="8 9" key="1">
    <citation type="journal article" date="2015" name="Genome Announc.">
        <title>Expanding the biotechnology potential of lactobacilli through comparative genomics of 213 strains and associated genera.</title>
        <authorList>
            <person name="Sun Z."/>
            <person name="Harris H.M."/>
            <person name="McCann A."/>
            <person name="Guo C."/>
            <person name="Argimon S."/>
            <person name="Zhang W."/>
            <person name="Yang X."/>
            <person name="Jeffery I.B."/>
            <person name="Cooney J.C."/>
            <person name="Kagawa T.F."/>
            <person name="Liu W."/>
            <person name="Song Y."/>
            <person name="Salvetti E."/>
            <person name="Wrobel A."/>
            <person name="Rasinkangas P."/>
            <person name="Parkhill J."/>
            <person name="Rea M.C."/>
            <person name="O'Sullivan O."/>
            <person name="Ritari J."/>
            <person name="Douillard F.P."/>
            <person name="Paul Ross R."/>
            <person name="Yang R."/>
            <person name="Briner A.E."/>
            <person name="Felis G.E."/>
            <person name="de Vos W.M."/>
            <person name="Barrangou R."/>
            <person name="Klaenhammer T.R."/>
            <person name="Caufield P.W."/>
            <person name="Cui Y."/>
            <person name="Zhang H."/>
            <person name="O'Toole P.W."/>
        </authorList>
    </citation>
    <scope>NUCLEOTIDE SEQUENCE [LARGE SCALE GENOMIC DNA]</scope>
    <source>
        <strain evidence="8 9">DSM 18527</strain>
    </source>
</reference>
<evidence type="ECO:0000256" key="7">
    <source>
        <dbReference type="ARBA" id="ARBA00047371"/>
    </source>
</evidence>
<dbReference type="AlphaFoldDB" id="X0PEK9"/>
<organism evidence="8 9">
    <name type="scientific">Agrilactobacillus composti DSM 18527 = JCM 14202</name>
    <dbReference type="NCBI Taxonomy" id="1423734"/>
    <lineage>
        <taxon>Bacteria</taxon>
        <taxon>Bacillati</taxon>
        <taxon>Bacillota</taxon>
        <taxon>Bacilli</taxon>
        <taxon>Lactobacillales</taxon>
        <taxon>Lactobacillaceae</taxon>
        <taxon>Agrilactobacillus</taxon>
    </lineage>
</organism>
<dbReference type="SUPFAM" id="SSF53795">
    <property type="entry name" value="PEP carboxykinase-like"/>
    <property type="match status" value="1"/>
</dbReference>
<dbReference type="GO" id="GO:0016301">
    <property type="term" value="F:kinase activity"/>
    <property type="evidence" value="ECO:0007669"/>
    <property type="project" value="UniProtKB-KW"/>
</dbReference>
<dbReference type="Proteomes" id="UP000051236">
    <property type="component" value="Unassembled WGS sequence"/>
</dbReference>
<evidence type="ECO:0000256" key="6">
    <source>
        <dbReference type="ARBA" id="ARBA00023239"/>
    </source>
</evidence>
<evidence type="ECO:0000313" key="8">
    <source>
        <dbReference type="EMBL" id="KRM32549.1"/>
    </source>
</evidence>
<dbReference type="STRING" id="1423734.FC83_GL000416"/>
<keyword evidence="4" id="KW-0547">Nucleotide-binding</keyword>
<dbReference type="GO" id="GO:0006094">
    <property type="term" value="P:gluconeogenesis"/>
    <property type="evidence" value="ECO:0007669"/>
    <property type="project" value="UniProtKB-UniPathway"/>
</dbReference>
<keyword evidence="8" id="KW-0670">Pyruvate</keyword>
<keyword evidence="6" id="KW-0456">Lyase</keyword>
<dbReference type="EC" id="4.1.1.49" evidence="3"/>
<dbReference type="GO" id="GO:0004612">
    <property type="term" value="F:phosphoenolpyruvate carboxykinase (ATP) activity"/>
    <property type="evidence" value="ECO:0007669"/>
    <property type="project" value="UniProtKB-EC"/>
</dbReference>
<name>X0PEK9_9LACO</name>
<evidence type="ECO:0000256" key="4">
    <source>
        <dbReference type="ARBA" id="ARBA00022741"/>
    </source>
</evidence>
<evidence type="ECO:0000256" key="2">
    <source>
        <dbReference type="ARBA" id="ARBA00006052"/>
    </source>
</evidence>
<dbReference type="InterPro" id="IPR008210">
    <property type="entry name" value="PEP_carboxykinase_N"/>
</dbReference>
<gene>
    <name evidence="8" type="ORF">FC83_GL000416</name>
</gene>